<comment type="caution">
    <text evidence="2">The sequence shown here is derived from an EMBL/GenBank/DDBJ whole genome shotgun (WGS) entry which is preliminary data.</text>
</comment>
<dbReference type="Proteomes" id="UP000245119">
    <property type="component" value="Linkage Group LG7"/>
</dbReference>
<reference evidence="2 3" key="1">
    <citation type="submission" date="2018-04" db="EMBL/GenBank/DDBJ databases">
        <title>The genome of golden apple snail Pomacea canaliculata provides insight into stress tolerance and invasive adaptation.</title>
        <authorList>
            <person name="Liu C."/>
            <person name="Liu B."/>
            <person name="Ren Y."/>
            <person name="Zhang Y."/>
            <person name="Wang H."/>
            <person name="Li S."/>
            <person name="Jiang F."/>
            <person name="Yin L."/>
            <person name="Zhang G."/>
            <person name="Qian W."/>
            <person name="Fan W."/>
        </authorList>
    </citation>
    <scope>NUCLEOTIDE SEQUENCE [LARGE SCALE GENOMIC DNA]</scope>
    <source>
        <strain evidence="2">SZHN2017</strain>
        <tissue evidence="2">Muscle</tissue>
    </source>
</reference>
<protein>
    <recommendedName>
        <fullName evidence="4">K Homology domain-containing protein</fullName>
    </recommendedName>
</protein>
<sequence>MSKEEGHLHGGHGPAAPGERGLCEDYWLAIPTALSDLLLSEGGRYMDEVKEHSGVTVTRKDAHSCVPHMENLVLSGSRNHIPEAVRFISQKAGIELLDGAIPSNFLGVSPHPSPRASPHPSPRPSPQPSPLPSPRVSPQPSPRASPQPCGHPENEARDDVTSDAALQHVLVCMQKLAEMHKEIFVGVSRLQFSDCLQEFCYTCAAALLPQPSKLPPALPKKWKEGDCDFLMIHRFYGLVLFKINATRGGRLRQGEAWDSELEAEVADRLSRAVTQLRRQEALLAHLVSDVLPGVRVVKVLVVPNLSSKQLKNILNTKSELTQAVIKRHPLNCPMTVTLIGMG</sequence>
<evidence type="ECO:0000256" key="1">
    <source>
        <dbReference type="SAM" id="MobiDB-lite"/>
    </source>
</evidence>
<evidence type="ECO:0008006" key="4">
    <source>
        <dbReference type="Google" id="ProtNLM"/>
    </source>
</evidence>
<proteinExistence type="predicted"/>
<evidence type="ECO:0000313" key="2">
    <source>
        <dbReference type="EMBL" id="PVD27397.1"/>
    </source>
</evidence>
<dbReference type="AlphaFoldDB" id="A0A2T7P1U0"/>
<evidence type="ECO:0000313" key="3">
    <source>
        <dbReference type="Proteomes" id="UP000245119"/>
    </source>
</evidence>
<keyword evidence="3" id="KW-1185">Reference proteome</keyword>
<name>A0A2T7P1U0_POMCA</name>
<dbReference type="EMBL" id="PZQS01000007">
    <property type="protein sequence ID" value="PVD27397.1"/>
    <property type="molecule type" value="Genomic_DNA"/>
</dbReference>
<gene>
    <name evidence="2" type="ORF">C0Q70_12555</name>
</gene>
<feature type="compositionally biased region" description="Pro residues" evidence="1">
    <location>
        <begin position="111"/>
        <end position="145"/>
    </location>
</feature>
<organism evidence="2 3">
    <name type="scientific">Pomacea canaliculata</name>
    <name type="common">Golden apple snail</name>
    <dbReference type="NCBI Taxonomy" id="400727"/>
    <lineage>
        <taxon>Eukaryota</taxon>
        <taxon>Metazoa</taxon>
        <taxon>Spiralia</taxon>
        <taxon>Lophotrochozoa</taxon>
        <taxon>Mollusca</taxon>
        <taxon>Gastropoda</taxon>
        <taxon>Caenogastropoda</taxon>
        <taxon>Architaenioglossa</taxon>
        <taxon>Ampullarioidea</taxon>
        <taxon>Ampullariidae</taxon>
        <taxon>Pomacea</taxon>
    </lineage>
</organism>
<feature type="region of interest" description="Disordered" evidence="1">
    <location>
        <begin position="107"/>
        <end position="160"/>
    </location>
</feature>
<dbReference type="OrthoDB" id="6149346at2759"/>
<accession>A0A2T7P1U0</accession>